<evidence type="ECO:0000313" key="7">
    <source>
        <dbReference type="EMBL" id="KAI1718754.1"/>
    </source>
</evidence>
<keyword evidence="5" id="KW-0812">Transmembrane</keyword>
<dbReference type="GO" id="GO:0006508">
    <property type="term" value="P:proteolysis"/>
    <property type="evidence" value="ECO:0007669"/>
    <property type="project" value="UniProtKB-KW"/>
</dbReference>
<dbReference type="Gene3D" id="3.90.70.10">
    <property type="entry name" value="Cysteine proteinases"/>
    <property type="match status" value="1"/>
</dbReference>
<comment type="caution">
    <text evidence="7">The sequence shown here is derived from an EMBL/GenBank/DDBJ whole genome shotgun (WGS) entry which is preliminary data.</text>
</comment>
<dbReference type="PROSITE" id="PS51257">
    <property type="entry name" value="PROKAR_LIPOPROTEIN"/>
    <property type="match status" value="1"/>
</dbReference>
<feature type="transmembrane region" description="Helical" evidence="5">
    <location>
        <begin position="7"/>
        <end position="32"/>
    </location>
</feature>
<keyword evidence="5" id="KW-0472">Membrane</keyword>
<dbReference type="Pfam" id="PF00112">
    <property type="entry name" value="Peptidase_C1"/>
    <property type="match status" value="1"/>
</dbReference>
<gene>
    <name evidence="7" type="ORF">DdX_05861</name>
</gene>
<accession>A0AAD4N6I7</accession>
<keyword evidence="5" id="KW-1133">Transmembrane helix</keyword>
<comment type="similarity">
    <text evidence="1">Belongs to the peptidase C1 family.</text>
</comment>
<reference evidence="7" key="1">
    <citation type="submission" date="2022-01" db="EMBL/GenBank/DDBJ databases">
        <title>Genome Sequence Resource for Two Populations of Ditylenchus destructor, the Migratory Endoparasitic Phytonematode.</title>
        <authorList>
            <person name="Zhang H."/>
            <person name="Lin R."/>
            <person name="Xie B."/>
        </authorList>
    </citation>
    <scope>NUCLEOTIDE SEQUENCE</scope>
    <source>
        <strain evidence="7">BazhouSP</strain>
    </source>
</reference>
<dbReference type="SMART" id="SM00645">
    <property type="entry name" value="Pept_C1"/>
    <property type="match status" value="1"/>
</dbReference>
<evidence type="ECO:0000259" key="6">
    <source>
        <dbReference type="SMART" id="SM00645"/>
    </source>
</evidence>
<keyword evidence="4" id="KW-0788">Thiol protease</keyword>
<sequence>MNAAKRVCFSIGALTSFLILILLSCLILYVFLKSSSIEKSKDATEELLSGNLTYDPALHLKRKSEELVHWINTNSDSMWQARLNPHAVGLKSDEETETVIYQSNLVMQNKMRELEQMKPEAVYEQYDKHLRSLEQQKRPIPSHFNAAKRWPNCSQNILKVRDQGGCGSCWAVAATSVISDRICIASKEETNIVLSAQALIECCSYCGACNGTMDPLLPFVYWVEHGLASEECYPYTVSTDCGSPCRPETFYSPKGVFNCSNTCKGKGPYVRHFGKYIYKIGSLSQNPGIEKSAKTLSDRFQEIGIRSKKAPKSVEELVKREMMAHGPTMLCFNVFEDFMHYYDGVYDYLHGFPRDHIYDHCVKLIGWGLYKHNGTGQIEKYFTAVNSWGKWGVNGAFKIDLRMLQHFRSDLYAGIPVL</sequence>
<dbReference type="AlphaFoldDB" id="A0AAD4N6I7"/>
<keyword evidence="8" id="KW-1185">Reference proteome</keyword>
<evidence type="ECO:0000256" key="5">
    <source>
        <dbReference type="SAM" id="Phobius"/>
    </source>
</evidence>
<dbReference type="Proteomes" id="UP001201812">
    <property type="component" value="Unassembled WGS sequence"/>
</dbReference>
<evidence type="ECO:0000256" key="4">
    <source>
        <dbReference type="ARBA" id="ARBA00022807"/>
    </source>
</evidence>
<dbReference type="PANTHER" id="PTHR12411">
    <property type="entry name" value="CYSTEINE PROTEASE FAMILY C1-RELATED"/>
    <property type="match status" value="1"/>
</dbReference>
<dbReference type="GO" id="GO:0008234">
    <property type="term" value="F:cysteine-type peptidase activity"/>
    <property type="evidence" value="ECO:0007669"/>
    <property type="project" value="UniProtKB-KW"/>
</dbReference>
<keyword evidence="2 7" id="KW-0645">Protease</keyword>
<dbReference type="InterPro" id="IPR000668">
    <property type="entry name" value="Peptidase_C1A_C"/>
</dbReference>
<keyword evidence="3" id="KW-0378">Hydrolase</keyword>
<evidence type="ECO:0000256" key="2">
    <source>
        <dbReference type="ARBA" id="ARBA00022670"/>
    </source>
</evidence>
<evidence type="ECO:0000313" key="8">
    <source>
        <dbReference type="Proteomes" id="UP001201812"/>
    </source>
</evidence>
<dbReference type="PROSITE" id="PS00139">
    <property type="entry name" value="THIOL_PROTEASE_CYS"/>
    <property type="match status" value="1"/>
</dbReference>
<organism evidence="7 8">
    <name type="scientific">Ditylenchus destructor</name>
    <dbReference type="NCBI Taxonomy" id="166010"/>
    <lineage>
        <taxon>Eukaryota</taxon>
        <taxon>Metazoa</taxon>
        <taxon>Ecdysozoa</taxon>
        <taxon>Nematoda</taxon>
        <taxon>Chromadorea</taxon>
        <taxon>Rhabditida</taxon>
        <taxon>Tylenchina</taxon>
        <taxon>Tylenchomorpha</taxon>
        <taxon>Sphaerularioidea</taxon>
        <taxon>Anguinidae</taxon>
        <taxon>Anguininae</taxon>
        <taxon>Ditylenchus</taxon>
    </lineage>
</organism>
<dbReference type="InterPro" id="IPR000169">
    <property type="entry name" value="Pept_cys_AS"/>
</dbReference>
<proteinExistence type="inferred from homology"/>
<name>A0AAD4N6I7_9BILA</name>
<dbReference type="SUPFAM" id="SSF54001">
    <property type="entry name" value="Cysteine proteinases"/>
    <property type="match status" value="1"/>
</dbReference>
<dbReference type="InterPro" id="IPR038765">
    <property type="entry name" value="Papain-like_cys_pep_sf"/>
</dbReference>
<dbReference type="EMBL" id="JAKKPZ010000007">
    <property type="protein sequence ID" value="KAI1718754.1"/>
    <property type="molecule type" value="Genomic_DNA"/>
</dbReference>
<feature type="domain" description="Peptidase C1A papain C-terminal" evidence="6">
    <location>
        <begin position="140"/>
        <end position="415"/>
    </location>
</feature>
<dbReference type="InterPro" id="IPR013128">
    <property type="entry name" value="Peptidase_C1A"/>
</dbReference>
<protein>
    <submittedName>
        <fullName evidence="7">Papain family cysteine protease domain-containing protein</fullName>
    </submittedName>
</protein>
<evidence type="ECO:0000256" key="1">
    <source>
        <dbReference type="ARBA" id="ARBA00008455"/>
    </source>
</evidence>
<evidence type="ECO:0000256" key="3">
    <source>
        <dbReference type="ARBA" id="ARBA00022801"/>
    </source>
</evidence>